<protein>
    <submittedName>
        <fullName evidence="2">Uncharacterized protein</fullName>
    </submittedName>
</protein>
<evidence type="ECO:0000313" key="2">
    <source>
        <dbReference type="EMBL" id="SPC92493.1"/>
    </source>
</evidence>
<accession>A0A2N9FZ42</accession>
<evidence type="ECO:0000256" key="1">
    <source>
        <dbReference type="SAM" id="SignalP"/>
    </source>
</evidence>
<keyword evidence="1" id="KW-0732">Signal</keyword>
<name>A0A2N9FZ42_FAGSY</name>
<dbReference type="AlphaFoldDB" id="A0A2N9FZ42"/>
<sequence>MRRGFWYGCGGVSFSLVLGADDGSGVSIKGATGCEEGIADGGGKRKVWRRQWSVEAYNGGLATAVEGRISAIDFIDGFPANQQLNMWKLEQQIQKFLTEWLSSGHDSMSNRHFKSIAL</sequence>
<organism evidence="2">
    <name type="scientific">Fagus sylvatica</name>
    <name type="common">Beechnut</name>
    <dbReference type="NCBI Taxonomy" id="28930"/>
    <lineage>
        <taxon>Eukaryota</taxon>
        <taxon>Viridiplantae</taxon>
        <taxon>Streptophyta</taxon>
        <taxon>Embryophyta</taxon>
        <taxon>Tracheophyta</taxon>
        <taxon>Spermatophyta</taxon>
        <taxon>Magnoliopsida</taxon>
        <taxon>eudicotyledons</taxon>
        <taxon>Gunneridae</taxon>
        <taxon>Pentapetalae</taxon>
        <taxon>rosids</taxon>
        <taxon>fabids</taxon>
        <taxon>Fagales</taxon>
        <taxon>Fagaceae</taxon>
        <taxon>Fagus</taxon>
    </lineage>
</organism>
<feature type="chain" id="PRO_5014744293" evidence="1">
    <location>
        <begin position="20"/>
        <end position="118"/>
    </location>
</feature>
<reference evidence="2" key="1">
    <citation type="submission" date="2018-02" db="EMBL/GenBank/DDBJ databases">
        <authorList>
            <person name="Cohen D.B."/>
            <person name="Kent A.D."/>
        </authorList>
    </citation>
    <scope>NUCLEOTIDE SEQUENCE</scope>
</reference>
<proteinExistence type="predicted"/>
<dbReference type="EMBL" id="OIVN01001313">
    <property type="protein sequence ID" value="SPC92493.1"/>
    <property type="molecule type" value="Genomic_DNA"/>
</dbReference>
<feature type="signal peptide" evidence="1">
    <location>
        <begin position="1"/>
        <end position="19"/>
    </location>
</feature>
<gene>
    <name evidence="2" type="ORF">FSB_LOCUS20375</name>
</gene>